<dbReference type="InterPro" id="IPR050109">
    <property type="entry name" value="HTH-type_TetR-like_transc_reg"/>
</dbReference>
<dbReference type="Proteomes" id="UP000500961">
    <property type="component" value="Chromosome"/>
</dbReference>
<protein>
    <submittedName>
        <fullName evidence="7">TetR/AcrR family transcriptional regulator</fullName>
    </submittedName>
</protein>
<evidence type="ECO:0000313" key="7">
    <source>
        <dbReference type="EMBL" id="QKG79313.1"/>
    </source>
</evidence>
<accession>A0A7D3XYN0</accession>
<keyword evidence="2" id="KW-0805">Transcription regulation</keyword>
<dbReference type="InterPro" id="IPR036271">
    <property type="entry name" value="Tet_transcr_reg_TetR-rel_C_sf"/>
</dbReference>
<proteinExistence type="predicted"/>
<evidence type="ECO:0000313" key="8">
    <source>
        <dbReference type="Proteomes" id="UP000500961"/>
    </source>
</evidence>
<dbReference type="AlphaFoldDB" id="A0A7D3XYN0"/>
<organism evidence="7 8">
    <name type="scientific">Tenuifilum thalassicum</name>
    <dbReference type="NCBI Taxonomy" id="2590900"/>
    <lineage>
        <taxon>Bacteria</taxon>
        <taxon>Pseudomonadati</taxon>
        <taxon>Bacteroidota</taxon>
        <taxon>Bacteroidia</taxon>
        <taxon>Bacteroidales</taxon>
        <taxon>Tenuifilaceae</taxon>
        <taxon>Tenuifilum</taxon>
    </lineage>
</organism>
<dbReference type="PANTHER" id="PTHR30055:SF175">
    <property type="entry name" value="HTH-TYPE TRANSCRIPTIONAL REPRESSOR KSTR2"/>
    <property type="match status" value="1"/>
</dbReference>
<keyword evidence="3 5" id="KW-0238">DNA-binding</keyword>
<keyword evidence="8" id="KW-1185">Reference proteome</keyword>
<keyword evidence="4" id="KW-0804">Transcription</keyword>
<dbReference type="GO" id="GO:0003700">
    <property type="term" value="F:DNA-binding transcription factor activity"/>
    <property type="evidence" value="ECO:0007669"/>
    <property type="project" value="TreeGrafter"/>
</dbReference>
<dbReference type="PANTHER" id="PTHR30055">
    <property type="entry name" value="HTH-TYPE TRANSCRIPTIONAL REGULATOR RUTR"/>
    <property type="match status" value="1"/>
</dbReference>
<dbReference type="KEGG" id="ttz:FHG85_03220"/>
<dbReference type="GO" id="GO:0000976">
    <property type="term" value="F:transcription cis-regulatory region binding"/>
    <property type="evidence" value="ECO:0007669"/>
    <property type="project" value="TreeGrafter"/>
</dbReference>
<dbReference type="Gene3D" id="1.10.357.10">
    <property type="entry name" value="Tetracycline Repressor, domain 2"/>
    <property type="match status" value="1"/>
</dbReference>
<dbReference type="InterPro" id="IPR001647">
    <property type="entry name" value="HTH_TetR"/>
</dbReference>
<reference evidence="7 8" key="1">
    <citation type="submission" date="2019-07" db="EMBL/GenBank/DDBJ databases">
        <title>Thalassofilum flectens gen. nov., sp. nov., a novel moderate thermophilic anaerobe from a shallow sea hot spring in Kunashir Island (Russia), representing a new family in the order Bacteroidales, and proposal of Thalassofilacea fam. nov.</title>
        <authorList>
            <person name="Kochetkova T.V."/>
            <person name="Podosokorskaya O.A."/>
            <person name="Novikov A."/>
            <person name="Elcheninov A.G."/>
            <person name="Toshchakov S.V."/>
            <person name="Kublanov I.V."/>
        </authorList>
    </citation>
    <scope>NUCLEOTIDE SEQUENCE [LARGE SCALE GENOMIC DNA]</scope>
    <source>
        <strain evidence="7 8">38-H</strain>
    </source>
</reference>
<evidence type="ECO:0000256" key="2">
    <source>
        <dbReference type="ARBA" id="ARBA00023015"/>
    </source>
</evidence>
<dbReference type="InterPro" id="IPR009057">
    <property type="entry name" value="Homeodomain-like_sf"/>
</dbReference>
<name>A0A7D3XYN0_9BACT</name>
<dbReference type="EMBL" id="CP041345">
    <property type="protein sequence ID" value="QKG79313.1"/>
    <property type="molecule type" value="Genomic_DNA"/>
</dbReference>
<feature type="DNA-binding region" description="H-T-H motif" evidence="5">
    <location>
        <begin position="24"/>
        <end position="43"/>
    </location>
</feature>
<evidence type="ECO:0000256" key="5">
    <source>
        <dbReference type="PROSITE-ProRule" id="PRU00335"/>
    </source>
</evidence>
<keyword evidence="1" id="KW-0678">Repressor</keyword>
<evidence type="ECO:0000259" key="6">
    <source>
        <dbReference type="PROSITE" id="PS50977"/>
    </source>
</evidence>
<evidence type="ECO:0000256" key="1">
    <source>
        <dbReference type="ARBA" id="ARBA00022491"/>
    </source>
</evidence>
<gene>
    <name evidence="7" type="ORF">FHG85_03220</name>
</gene>
<dbReference type="SUPFAM" id="SSF48498">
    <property type="entry name" value="Tetracyclin repressor-like, C-terminal domain"/>
    <property type="match status" value="1"/>
</dbReference>
<dbReference type="SUPFAM" id="SSF46689">
    <property type="entry name" value="Homeodomain-like"/>
    <property type="match status" value="1"/>
</dbReference>
<evidence type="ECO:0000256" key="4">
    <source>
        <dbReference type="ARBA" id="ARBA00023163"/>
    </source>
</evidence>
<dbReference type="PRINTS" id="PR00455">
    <property type="entry name" value="HTHTETR"/>
</dbReference>
<dbReference type="PROSITE" id="PS50977">
    <property type="entry name" value="HTH_TETR_2"/>
    <property type="match status" value="1"/>
</dbReference>
<dbReference type="Pfam" id="PF00440">
    <property type="entry name" value="TetR_N"/>
    <property type="match status" value="1"/>
</dbReference>
<evidence type="ECO:0000256" key="3">
    <source>
        <dbReference type="ARBA" id="ARBA00023125"/>
    </source>
</evidence>
<sequence>MSVKEQVLEGALELFKKMGIRAVTMDMLAVHLGMSKRTIYENFKNKDEIVEACVRIENEKMKAMAQEILQRSEHYIETYIMFMWAHINRLRGVNPLFMHDLKRIYPKTISRQAGEFDHYMRDKMVEFIEKGKKDKLFRAEVNPQIVANVVFEFSKLLRNRFETGNNTLSSFPLAEVFEHMAINFIRGLSTVKGIERVEYYYNKHKSSI</sequence>
<feature type="domain" description="HTH tetR-type" evidence="6">
    <location>
        <begin position="1"/>
        <end position="61"/>
    </location>
</feature>
<dbReference type="RefSeq" id="WP_173072944.1">
    <property type="nucleotide sequence ID" value="NZ_CP041345.1"/>
</dbReference>